<feature type="transmembrane region" description="Helical" evidence="5">
    <location>
        <begin position="120"/>
        <end position="139"/>
    </location>
</feature>
<keyword evidence="2 5" id="KW-0812">Transmembrane</keyword>
<proteinExistence type="predicted"/>
<evidence type="ECO:0000313" key="7">
    <source>
        <dbReference type="EMBL" id="MCK2035922.1"/>
    </source>
</evidence>
<comment type="caution">
    <text evidence="7">The sequence shown here is derived from an EMBL/GenBank/DDBJ whole genome shotgun (WGS) entry which is preliminary data.</text>
</comment>
<feature type="transmembrane region" description="Helical" evidence="5">
    <location>
        <begin position="159"/>
        <end position="177"/>
    </location>
</feature>
<dbReference type="Proteomes" id="UP001300096">
    <property type="component" value="Unassembled WGS sequence"/>
</dbReference>
<feature type="domain" description="Methylamine utilisation protein MauE" evidence="6">
    <location>
        <begin position="1"/>
        <end position="130"/>
    </location>
</feature>
<sequence>MSAFLLPAAVFLAVIFAMSAVGKLRAPDRGRAALDALRIPIARTEAASTALILLEALVAVALVVTTGWLFVAAAGAALLLAGGLLIAVIRAYRLGATEDCGCFGAWLPAAIGPRLIFRNAVLASVAFLLFAPALLLLAVTGRSTGVPLLLGSGSAGNGSIGALAAATLIALGVWSIARTSSSAPSSPSAIARSDGAVLVPAGPEVVDVLAPGVRGRLLLFVSPGCHACATALDTVIHAQDALASLVEIYVIQRASSGPMAALPTHPLPAAAHFALDIGGSLGGALEIGAARPVAALIGTDGAQAGPLARGSEEIGQLVGSIVAVADEATA</sequence>
<reference evidence="7 8" key="1">
    <citation type="submission" date="2021-06" db="EMBL/GenBank/DDBJ databases">
        <title>Genome-based taxonomic framework of Microbacterium strains isolated from marine environment, the description of four new species and reclassification of four preexisting species.</title>
        <authorList>
            <person name="Lee S.D."/>
            <person name="Kim S.-M."/>
            <person name="Byeon Y.-S."/>
            <person name="Yang H.L."/>
            <person name="Kim I.S."/>
        </authorList>
    </citation>
    <scope>NUCLEOTIDE SEQUENCE [LARGE SCALE GENOMIC DNA]</scope>
    <source>
        <strain evidence="7 8">SSW1-49</strain>
    </source>
</reference>
<keyword evidence="8" id="KW-1185">Reference proteome</keyword>
<evidence type="ECO:0000256" key="1">
    <source>
        <dbReference type="ARBA" id="ARBA00004141"/>
    </source>
</evidence>
<keyword evidence="3 5" id="KW-1133">Transmembrane helix</keyword>
<organism evidence="7 8">
    <name type="scientific">Microbacterium croceum</name>
    <dbReference type="NCBI Taxonomy" id="2851645"/>
    <lineage>
        <taxon>Bacteria</taxon>
        <taxon>Bacillati</taxon>
        <taxon>Actinomycetota</taxon>
        <taxon>Actinomycetes</taxon>
        <taxon>Micrococcales</taxon>
        <taxon>Microbacteriaceae</taxon>
        <taxon>Microbacterium</taxon>
    </lineage>
</organism>
<evidence type="ECO:0000256" key="4">
    <source>
        <dbReference type="ARBA" id="ARBA00023136"/>
    </source>
</evidence>
<name>A0ABT0FCY5_9MICO</name>
<evidence type="ECO:0000313" key="8">
    <source>
        <dbReference type="Proteomes" id="UP001300096"/>
    </source>
</evidence>
<evidence type="ECO:0000256" key="5">
    <source>
        <dbReference type="SAM" id="Phobius"/>
    </source>
</evidence>
<keyword evidence="4 5" id="KW-0472">Membrane</keyword>
<gene>
    <name evidence="7" type="ORF">KZC51_07215</name>
</gene>
<feature type="transmembrane region" description="Helical" evidence="5">
    <location>
        <begin position="70"/>
        <end position="89"/>
    </location>
</feature>
<protein>
    <recommendedName>
        <fullName evidence="6">Methylamine utilisation protein MauE domain-containing protein</fullName>
    </recommendedName>
</protein>
<dbReference type="EMBL" id="JAHWXN010000001">
    <property type="protein sequence ID" value="MCK2035922.1"/>
    <property type="molecule type" value="Genomic_DNA"/>
</dbReference>
<evidence type="ECO:0000259" key="6">
    <source>
        <dbReference type="Pfam" id="PF07291"/>
    </source>
</evidence>
<evidence type="ECO:0000256" key="2">
    <source>
        <dbReference type="ARBA" id="ARBA00022692"/>
    </source>
</evidence>
<dbReference type="Pfam" id="PF07291">
    <property type="entry name" value="MauE"/>
    <property type="match status" value="1"/>
</dbReference>
<feature type="transmembrane region" description="Helical" evidence="5">
    <location>
        <begin position="6"/>
        <end position="26"/>
    </location>
</feature>
<comment type="subcellular location">
    <subcellularLocation>
        <location evidence="1">Membrane</location>
        <topology evidence="1">Multi-pass membrane protein</topology>
    </subcellularLocation>
</comment>
<accession>A0ABT0FCY5</accession>
<dbReference type="RefSeq" id="WP_247629321.1">
    <property type="nucleotide sequence ID" value="NZ_JAHWXN010000001.1"/>
</dbReference>
<dbReference type="InterPro" id="IPR009908">
    <property type="entry name" value="Methylamine_util_MauE"/>
</dbReference>
<feature type="transmembrane region" description="Helical" evidence="5">
    <location>
        <begin position="46"/>
        <end position="64"/>
    </location>
</feature>
<evidence type="ECO:0000256" key="3">
    <source>
        <dbReference type="ARBA" id="ARBA00022989"/>
    </source>
</evidence>